<dbReference type="Proteomes" id="UP000306319">
    <property type="component" value="Unassembled WGS sequence"/>
</dbReference>
<comment type="caution">
    <text evidence="1">The sequence shown here is derived from an EMBL/GenBank/DDBJ whole genome shotgun (WGS) entry which is preliminary data.</text>
</comment>
<accession>A0AC61RC65</accession>
<proteinExistence type="predicted"/>
<name>A0AC61RC65_9BACT</name>
<reference evidence="1" key="1">
    <citation type="submission" date="2019-04" db="EMBL/GenBank/DDBJ databases">
        <title>Microbes associate with the intestines of laboratory mice.</title>
        <authorList>
            <person name="Navarre W."/>
            <person name="Wong E."/>
            <person name="Huang K."/>
            <person name="Tropini C."/>
            <person name="Ng K."/>
            <person name="Yu B."/>
        </authorList>
    </citation>
    <scope>NUCLEOTIDE SEQUENCE</scope>
    <source>
        <strain evidence="1">NM04_E33</strain>
    </source>
</reference>
<sequence>MNSKFYKGLAAVAIAAGFASCSDDYLQTEPITSISDATAVATTEAAQMTVYGISRIMNTQNDQGRSHTGENSCLQWIGEGLGPDNVSFMNMNEMGRSWSRWESLNLPSSSLCKTMWGYCYMIISRANTVLATIDAADGTQAEKDWIKAQCLTFRAHGYLHALQWFGPRWVDSNNGNAYAVVLRTEPGTGPAPTGTMNEVLDLIYSDLDEALKLFQSSGKSRKYWFEPDMDIAYGTYARAALLKNDWNKAKEMAHNARKDYPVMTNDEYMSGLINPTSDYMWTNPDNDIYYSAFGCWFSCNGSYPANWSQGLAINMDLYRLLDERDIRRKCFFTPDKAAEIAKMDGYGDVASLTEADFWNPNNVVAGTMDCAAGGLGNLAKGFVWYAMANNPVSNIVTSYPFCRVIEGVAQTTPSVMQLGAAVKMWSIGVNGTYGDSYFPWMRATEMLLTEAEAAYMAGDEPTAKSVIEELNSIRIPGYEAPSGDALLEDIRLSRRIELWGEGHCWTDFKRWNLPMERRVWKENDVTSGNTPANFAIRQETSAYNGWRLMIPRSESDFNPAFDRSLLNYKD</sequence>
<organism evidence="1 2">
    <name type="scientific">Lepagella muris</name>
    <dbReference type="NCBI Taxonomy" id="3032870"/>
    <lineage>
        <taxon>Bacteria</taxon>
        <taxon>Pseudomonadati</taxon>
        <taxon>Bacteroidota</taxon>
        <taxon>Bacteroidia</taxon>
        <taxon>Bacteroidales</taxon>
        <taxon>Muribaculaceae</taxon>
        <taxon>Lepagella</taxon>
    </lineage>
</organism>
<evidence type="ECO:0000313" key="1">
    <source>
        <dbReference type="EMBL" id="TGY77524.1"/>
    </source>
</evidence>
<dbReference type="EMBL" id="SRYB01000023">
    <property type="protein sequence ID" value="TGY77524.1"/>
    <property type="molecule type" value="Genomic_DNA"/>
</dbReference>
<keyword evidence="2" id="KW-1185">Reference proteome</keyword>
<evidence type="ECO:0000313" key="2">
    <source>
        <dbReference type="Proteomes" id="UP000306319"/>
    </source>
</evidence>
<protein>
    <submittedName>
        <fullName evidence="1">RagB/SusD family nutrient uptake outer membrane protein</fullName>
    </submittedName>
</protein>
<gene>
    <name evidence="1" type="ORF">E5331_13845</name>
</gene>